<dbReference type="AlphaFoldDB" id="A0A8S1J587"/>
<dbReference type="EMBL" id="CAJHUC010001523">
    <property type="protein sequence ID" value="CAD7701390.1"/>
    <property type="molecule type" value="Genomic_DNA"/>
</dbReference>
<accession>A0A8S1J587</accession>
<protein>
    <submittedName>
        <fullName evidence="1">Uncharacterized protein</fullName>
    </submittedName>
</protein>
<reference evidence="1" key="1">
    <citation type="submission" date="2020-12" db="EMBL/GenBank/DDBJ databases">
        <authorList>
            <person name="Iha C."/>
        </authorList>
    </citation>
    <scope>NUCLEOTIDE SEQUENCE</scope>
</reference>
<name>A0A8S1J587_9CHLO</name>
<proteinExistence type="predicted"/>
<gene>
    <name evidence="1" type="ORF">OSTQU699_LOCUS6749</name>
</gene>
<keyword evidence="2" id="KW-1185">Reference proteome</keyword>
<evidence type="ECO:0000313" key="2">
    <source>
        <dbReference type="Proteomes" id="UP000708148"/>
    </source>
</evidence>
<sequence length="143" mass="15592">MLLVVEWESDGLPDAPAVHVKAPQVGVRAWPGLGAVWVCSLGDGAFLLCPRAVKHGHGMWAVVAMVFRRHHWRCSRMFIHSLQADAGSQNGMLKPCSQACLAPGLCEVCIVKQPDRCTVAHGKLRQHIWQNPAGTVDLKNKIG</sequence>
<comment type="caution">
    <text evidence="1">The sequence shown here is derived from an EMBL/GenBank/DDBJ whole genome shotgun (WGS) entry which is preliminary data.</text>
</comment>
<dbReference type="Proteomes" id="UP000708148">
    <property type="component" value="Unassembled WGS sequence"/>
</dbReference>
<evidence type="ECO:0000313" key="1">
    <source>
        <dbReference type="EMBL" id="CAD7701390.1"/>
    </source>
</evidence>
<organism evidence="1 2">
    <name type="scientific">Ostreobium quekettii</name>
    <dbReference type="NCBI Taxonomy" id="121088"/>
    <lineage>
        <taxon>Eukaryota</taxon>
        <taxon>Viridiplantae</taxon>
        <taxon>Chlorophyta</taxon>
        <taxon>core chlorophytes</taxon>
        <taxon>Ulvophyceae</taxon>
        <taxon>TCBD clade</taxon>
        <taxon>Bryopsidales</taxon>
        <taxon>Ostreobineae</taxon>
        <taxon>Ostreobiaceae</taxon>
        <taxon>Ostreobium</taxon>
    </lineage>
</organism>